<dbReference type="PROSITE" id="PS50949">
    <property type="entry name" value="HTH_GNTR"/>
    <property type="match status" value="1"/>
</dbReference>
<dbReference type="AlphaFoldDB" id="A0A4Q5J1L9"/>
<dbReference type="GO" id="GO:0003700">
    <property type="term" value="F:DNA-binding transcription factor activity"/>
    <property type="evidence" value="ECO:0007669"/>
    <property type="project" value="InterPro"/>
</dbReference>
<protein>
    <submittedName>
        <fullName evidence="6">GntR family transcriptional regulator</fullName>
    </submittedName>
</protein>
<dbReference type="SUPFAM" id="SSF46785">
    <property type="entry name" value="Winged helix' DNA-binding domain"/>
    <property type="match status" value="1"/>
</dbReference>
<dbReference type="EMBL" id="SDPU01000021">
    <property type="protein sequence ID" value="RYU12284.1"/>
    <property type="molecule type" value="Genomic_DNA"/>
</dbReference>
<keyword evidence="3" id="KW-0804">Transcription</keyword>
<dbReference type="OrthoDB" id="4164516at2"/>
<reference evidence="6 7" key="1">
    <citation type="submission" date="2019-01" db="EMBL/GenBank/DDBJ databases">
        <title>Nocardioides guangzhouensis sp. nov., an actinobacterium isolated from soil.</title>
        <authorList>
            <person name="Fu Y."/>
            <person name="Cai Y."/>
            <person name="Lin Z."/>
            <person name="Chen P."/>
        </authorList>
    </citation>
    <scope>NUCLEOTIDE SEQUENCE [LARGE SCALE GENOMIC DNA]</scope>
    <source>
        <strain evidence="6 7">NBRC 105384</strain>
    </source>
</reference>
<feature type="region of interest" description="Disordered" evidence="4">
    <location>
        <begin position="241"/>
        <end position="269"/>
    </location>
</feature>
<keyword evidence="2" id="KW-0238">DNA-binding</keyword>
<dbReference type="InterPro" id="IPR036388">
    <property type="entry name" value="WH-like_DNA-bd_sf"/>
</dbReference>
<keyword evidence="1" id="KW-0805">Transcription regulation</keyword>
<dbReference type="PRINTS" id="PR00035">
    <property type="entry name" value="HTHGNTR"/>
</dbReference>
<dbReference type="Gene3D" id="3.40.1410.10">
    <property type="entry name" value="Chorismate lyase-like"/>
    <property type="match status" value="1"/>
</dbReference>
<proteinExistence type="predicted"/>
<keyword evidence="7" id="KW-1185">Reference proteome</keyword>
<organism evidence="6 7">
    <name type="scientific">Nocardioides iriomotensis</name>
    <dbReference type="NCBI Taxonomy" id="715784"/>
    <lineage>
        <taxon>Bacteria</taxon>
        <taxon>Bacillati</taxon>
        <taxon>Actinomycetota</taxon>
        <taxon>Actinomycetes</taxon>
        <taxon>Propionibacteriales</taxon>
        <taxon>Nocardioidaceae</taxon>
        <taxon>Nocardioides</taxon>
    </lineage>
</organism>
<dbReference type="GO" id="GO:0045892">
    <property type="term" value="P:negative regulation of DNA-templated transcription"/>
    <property type="evidence" value="ECO:0007669"/>
    <property type="project" value="TreeGrafter"/>
</dbReference>
<dbReference type="InterPro" id="IPR036390">
    <property type="entry name" value="WH_DNA-bd_sf"/>
</dbReference>
<dbReference type="PANTHER" id="PTHR44846">
    <property type="entry name" value="MANNOSYL-D-GLYCERATE TRANSPORT/METABOLISM SYSTEM REPRESSOR MNGR-RELATED"/>
    <property type="match status" value="1"/>
</dbReference>
<dbReference type="Proteomes" id="UP000291189">
    <property type="component" value="Unassembled WGS sequence"/>
</dbReference>
<evidence type="ECO:0000256" key="1">
    <source>
        <dbReference type="ARBA" id="ARBA00023015"/>
    </source>
</evidence>
<comment type="caution">
    <text evidence="6">The sequence shown here is derived from an EMBL/GenBank/DDBJ whole genome shotgun (WGS) entry which is preliminary data.</text>
</comment>
<evidence type="ECO:0000313" key="7">
    <source>
        <dbReference type="Proteomes" id="UP000291189"/>
    </source>
</evidence>
<dbReference type="Pfam" id="PF07702">
    <property type="entry name" value="UTRA"/>
    <property type="match status" value="1"/>
</dbReference>
<dbReference type="RefSeq" id="WP_129987059.1">
    <property type="nucleotide sequence ID" value="NZ_SDPU01000021.1"/>
</dbReference>
<dbReference type="InterPro" id="IPR000524">
    <property type="entry name" value="Tscrpt_reg_HTH_GntR"/>
</dbReference>
<dbReference type="Pfam" id="PF00392">
    <property type="entry name" value="GntR"/>
    <property type="match status" value="1"/>
</dbReference>
<feature type="domain" description="HTH gntR-type" evidence="5">
    <location>
        <begin position="3"/>
        <end position="71"/>
    </location>
</feature>
<dbReference type="CDD" id="cd07377">
    <property type="entry name" value="WHTH_GntR"/>
    <property type="match status" value="1"/>
</dbReference>
<evidence type="ECO:0000256" key="4">
    <source>
        <dbReference type="SAM" id="MobiDB-lite"/>
    </source>
</evidence>
<dbReference type="GO" id="GO:0003677">
    <property type="term" value="F:DNA binding"/>
    <property type="evidence" value="ECO:0007669"/>
    <property type="project" value="UniProtKB-KW"/>
</dbReference>
<gene>
    <name evidence="6" type="ORF">ETU37_09705</name>
</gene>
<name>A0A4Q5J1L9_9ACTN</name>
<dbReference type="PANTHER" id="PTHR44846:SF17">
    <property type="entry name" value="GNTR-FAMILY TRANSCRIPTIONAL REGULATOR"/>
    <property type="match status" value="1"/>
</dbReference>
<dbReference type="SMART" id="SM00866">
    <property type="entry name" value="UTRA"/>
    <property type="match status" value="1"/>
</dbReference>
<dbReference type="InterPro" id="IPR028978">
    <property type="entry name" value="Chorismate_lyase_/UTRA_dom_sf"/>
</dbReference>
<dbReference type="SMART" id="SM00345">
    <property type="entry name" value="HTH_GNTR"/>
    <property type="match status" value="1"/>
</dbReference>
<sequence length="269" mass="28536">MTSARYREVADDLRERIALGDVGGSGQLESEAELGARYATSRVTVRKALELLRERGLVESRRGAGWFVAGGSFSQPLALGSFSHAASAVAASGEQLTRRVVSFGWQVPPAPVVAALALTGPAAADEALRCRSVRTVADRPLDLVTEWVPGPLAGRLSRDDASEPGLWQTLARQGHHVGSVHQTITAAVAGEDDAALLEVAAGTPLLVVRRLARTPEGTPMALSDHRYLAHRFSLEVEFHEWSPGGTDGPPGLRETADATDPARPITDQS</sequence>
<accession>A0A4Q5J1L9</accession>
<evidence type="ECO:0000259" key="5">
    <source>
        <dbReference type="PROSITE" id="PS50949"/>
    </source>
</evidence>
<evidence type="ECO:0000313" key="6">
    <source>
        <dbReference type="EMBL" id="RYU12284.1"/>
    </source>
</evidence>
<dbReference type="Gene3D" id="1.10.10.10">
    <property type="entry name" value="Winged helix-like DNA-binding domain superfamily/Winged helix DNA-binding domain"/>
    <property type="match status" value="1"/>
</dbReference>
<evidence type="ECO:0000256" key="2">
    <source>
        <dbReference type="ARBA" id="ARBA00023125"/>
    </source>
</evidence>
<evidence type="ECO:0000256" key="3">
    <source>
        <dbReference type="ARBA" id="ARBA00023163"/>
    </source>
</evidence>
<dbReference type="SUPFAM" id="SSF64288">
    <property type="entry name" value="Chorismate lyase-like"/>
    <property type="match status" value="1"/>
</dbReference>
<dbReference type="InterPro" id="IPR050679">
    <property type="entry name" value="Bact_HTH_transcr_reg"/>
</dbReference>
<dbReference type="InterPro" id="IPR011663">
    <property type="entry name" value="UTRA"/>
</dbReference>